<name>A0A8X6SXA9_TRICX</name>
<comment type="caution">
    <text evidence="1">The sequence shown here is derived from an EMBL/GenBank/DDBJ whole genome shotgun (WGS) entry which is preliminary data.</text>
</comment>
<dbReference type="AlphaFoldDB" id="A0A8X6SXA9"/>
<reference evidence="1" key="1">
    <citation type="submission" date="2020-08" db="EMBL/GenBank/DDBJ databases">
        <title>Multicomponent nature underlies the extraordinary mechanical properties of spider dragline silk.</title>
        <authorList>
            <person name="Kono N."/>
            <person name="Nakamura H."/>
            <person name="Mori M."/>
            <person name="Yoshida Y."/>
            <person name="Ohtoshi R."/>
            <person name="Malay A.D."/>
            <person name="Moran D.A.P."/>
            <person name="Tomita M."/>
            <person name="Numata K."/>
            <person name="Arakawa K."/>
        </authorList>
    </citation>
    <scope>NUCLEOTIDE SEQUENCE</scope>
</reference>
<evidence type="ECO:0000313" key="1">
    <source>
        <dbReference type="EMBL" id="GFY19333.1"/>
    </source>
</evidence>
<dbReference type="EMBL" id="BMAU01021352">
    <property type="protein sequence ID" value="GFY19333.1"/>
    <property type="molecule type" value="Genomic_DNA"/>
</dbReference>
<evidence type="ECO:0000313" key="2">
    <source>
        <dbReference type="Proteomes" id="UP000887159"/>
    </source>
</evidence>
<keyword evidence="2" id="KW-1185">Reference proteome</keyword>
<accession>A0A8X6SXA9</accession>
<protein>
    <submittedName>
        <fullName evidence="1">Uncharacterized protein</fullName>
    </submittedName>
</protein>
<sequence>MGEVRSEFALRRVTLDLEAIPLCPAKISKHWSQKQTSTIWCTDPWINRSCTFPPLYELIDSQYRCYIVHQADKSGTRLRFRKRSSFIK</sequence>
<dbReference type="Proteomes" id="UP000887159">
    <property type="component" value="Unassembled WGS sequence"/>
</dbReference>
<gene>
    <name evidence="1" type="ORF">TNCV_4127201</name>
</gene>
<proteinExistence type="predicted"/>
<organism evidence="1 2">
    <name type="scientific">Trichonephila clavipes</name>
    <name type="common">Golden silk orbweaver</name>
    <name type="synonym">Nephila clavipes</name>
    <dbReference type="NCBI Taxonomy" id="2585209"/>
    <lineage>
        <taxon>Eukaryota</taxon>
        <taxon>Metazoa</taxon>
        <taxon>Ecdysozoa</taxon>
        <taxon>Arthropoda</taxon>
        <taxon>Chelicerata</taxon>
        <taxon>Arachnida</taxon>
        <taxon>Araneae</taxon>
        <taxon>Araneomorphae</taxon>
        <taxon>Entelegynae</taxon>
        <taxon>Araneoidea</taxon>
        <taxon>Nephilidae</taxon>
        <taxon>Trichonephila</taxon>
    </lineage>
</organism>